<dbReference type="Proteomes" id="UP000031189">
    <property type="component" value="Unassembled WGS sequence"/>
</dbReference>
<dbReference type="EMBL" id="JWHR01000122">
    <property type="protein sequence ID" value="KHS56081.1"/>
    <property type="molecule type" value="Genomic_DNA"/>
</dbReference>
<organism evidence="12 13">
    <name type="scientific">Terrisporobacter othiniensis</name>
    <dbReference type="NCBI Taxonomy" id="1577792"/>
    <lineage>
        <taxon>Bacteria</taxon>
        <taxon>Bacillati</taxon>
        <taxon>Bacillota</taxon>
        <taxon>Clostridia</taxon>
        <taxon>Peptostreptococcales</taxon>
        <taxon>Peptostreptococcaceae</taxon>
        <taxon>Terrisporobacter</taxon>
    </lineage>
</organism>
<dbReference type="GO" id="GO:0000287">
    <property type="term" value="F:magnesium ion binding"/>
    <property type="evidence" value="ECO:0007669"/>
    <property type="project" value="UniProtKB-UniRule"/>
</dbReference>
<dbReference type="CDD" id="cd01170">
    <property type="entry name" value="THZ_kinase"/>
    <property type="match status" value="1"/>
</dbReference>
<dbReference type="AlphaFoldDB" id="A0A0B3VGY7"/>
<proteinExistence type="inferred from homology"/>
<comment type="catalytic activity">
    <reaction evidence="1 11">
        <text>5-(2-hydroxyethyl)-4-methylthiazole + ATP = 4-methyl-5-(2-phosphooxyethyl)-thiazole + ADP + H(+)</text>
        <dbReference type="Rhea" id="RHEA:24212"/>
        <dbReference type="ChEBI" id="CHEBI:15378"/>
        <dbReference type="ChEBI" id="CHEBI:17957"/>
        <dbReference type="ChEBI" id="CHEBI:30616"/>
        <dbReference type="ChEBI" id="CHEBI:58296"/>
        <dbReference type="ChEBI" id="CHEBI:456216"/>
        <dbReference type="EC" id="2.7.1.50"/>
    </reaction>
</comment>
<feature type="binding site" evidence="11">
    <location>
        <position position="116"/>
    </location>
    <ligand>
        <name>ATP</name>
        <dbReference type="ChEBI" id="CHEBI:30616"/>
    </ligand>
</feature>
<dbReference type="Pfam" id="PF02110">
    <property type="entry name" value="HK"/>
    <property type="match status" value="1"/>
</dbReference>
<dbReference type="PRINTS" id="PR01099">
    <property type="entry name" value="HYETHTZKNASE"/>
</dbReference>
<dbReference type="GO" id="GO:0004417">
    <property type="term" value="F:hydroxyethylthiazole kinase activity"/>
    <property type="evidence" value="ECO:0007669"/>
    <property type="project" value="UniProtKB-UniRule"/>
</dbReference>
<evidence type="ECO:0000256" key="4">
    <source>
        <dbReference type="ARBA" id="ARBA00022679"/>
    </source>
</evidence>
<evidence type="ECO:0000256" key="8">
    <source>
        <dbReference type="ARBA" id="ARBA00022840"/>
    </source>
</evidence>
<dbReference type="GO" id="GO:0009228">
    <property type="term" value="P:thiamine biosynthetic process"/>
    <property type="evidence" value="ECO:0007669"/>
    <property type="project" value="UniProtKB-KW"/>
</dbReference>
<dbReference type="PIRSF" id="PIRSF000513">
    <property type="entry name" value="Thz_kinase"/>
    <property type="match status" value="1"/>
</dbReference>
<dbReference type="NCBIfam" id="TIGR00694">
    <property type="entry name" value="thiM"/>
    <property type="match status" value="1"/>
</dbReference>
<feature type="binding site" evidence="11">
    <location>
        <position position="189"/>
    </location>
    <ligand>
        <name>substrate</name>
    </ligand>
</feature>
<evidence type="ECO:0000256" key="11">
    <source>
        <dbReference type="HAMAP-Rule" id="MF_00228"/>
    </source>
</evidence>
<dbReference type="HAMAP" id="MF_00228">
    <property type="entry name" value="Thz_kinase"/>
    <property type="match status" value="1"/>
</dbReference>
<evidence type="ECO:0000256" key="5">
    <source>
        <dbReference type="ARBA" id="ARBA00022723"/>
    </source>
</evidence>
<evidence type="ECO:0000313" key="13">
    <source>
        <dbReference type="Proteomes" id="UP000031189"/>
    </source>
</evidence>
<gene>
    <name evidence="11" type="primary">thiM</name>
    <name evidence="12" type="ORF">QX51_15725</name>
</gene>
<dbReference type="SUPFAM" id="SSF53613">
    <property type="entry name" value="Ribokinase-like"/>
    <property type="match status" value="1"/>
</dbReference>
<keyword evidence="4 11" id="KW-0808">Transferase</keyword>
<comment type="similarity">
    <text evidence="11">Belongs to the Thz kinase family.</text>
</comment>
<keyword evidence="8 11" id="KW-0067">ATP-binding</keyword>
<dbReference type="NCBIfam" id="NF006830">
    <property type="entry name" value="PRK09355.1"/>
    <property type="match status" value="1"/>
</dbReference>
<dbReference type="RefSeq" id="WP_039680854.1">
    <property type="nucleotide sequence ID" value="NZ_JAWGXO010000004.1"/>
</dbReference>
<comment type="cofactor">
    <cofactor evidence="2 11">
        <name>Mg(2+)</name>
        <dbReference type="ChEBI" id="CHEBI:18420"/>
    </cofactor>
</comment>
<evidence type="ECO:0000313" key="12">
    <source>
        <dbReference type="EMBL" id="KHS56081.1"/>
    </source>
</evidence>
<dbReference type="InterPro" id="IPR000417">
    <property type="entry name" value="Hyethyz_kinase"/>
</dbReference>
<feature type="binding site" evidence="11">
    <location>
        <position position="162"/>
    </location>
    <ligand>
        <name>ATP</name>
        <dbReference type="ChEBI" id="CHEBI:30616"/>
    </ligand>
</feature>
<evidence type="ECO:0000256" key="1">
    <source>
        <dbReference type="ARBA" id="ARBA00001771"/>
    </source>
</evidence>
<keyword evidence="5 11" id="KW-0479">Metal-binding</keyword>
<evidence type="ECO:0000256" key="9">
    <source>
        <dbReference type="ARBA" id="ARBA00022842"/>
    </source>
</evidence>
<keyword evidence="10 11" id="KW-0784">Thiamine biosynthesis</keyword>
<keyword evidence="13" id="KW-1185">Reference proteome</keyword>
<comment type="pathway">
    <text evidence="3 11">Cofactor biosynthesis; thiamine diphosphate biosynthesis; 4-methyl-5-(2-phosphoethyl)-thiazole from 5-(2-hydroxyethyl)-4-methylthiazole: step 1/1.</text>
</comment>
<evidence type="ECO:0000256" key="3">
    <source>
        <dbReference type="ARBA" id="ARBA00004868"/>
    </source>
</evidence>
<dbReference type="GO" id="GO:0009229">
    <property type="term" value="P:thiamine diphosphate biosynthetic process"/>
    <property type="evidence" value="ECO:0007669"/>
    <property type="project" value="UniProtKB-UniRule"/>
</dbReference>
<comment type="caution">
    <text evidence="12">The sequence shown here is derived from an EMBL/GenBank/DDBJ whole genome shotgun (WGS) entry which is preliminary data.</text>
</comment>
<dbReference type="GO" id="GO:0005524">
    <property type="term" value="F:ATP binding"/>
    <property type="evidence" value="ECO:0007669"/>
    <property type="project" value="UniProtKB-UniRule"/>
</dbReference>
<accession>A0A0B3VGY7</accession>
<evidence type="ECO:0000256" key="6">
    <source>
        <dbReference type="ARBA" id="ARBA00022741"/>
    </source>
</evidence>
<evidence type="ECO:0000256" key="7">
    <source>
        <dbReference type="ARBA" id="ARBA00022777"/>
    </source>
</evidence>
<keyword evidence="6 11" id="KW-0547">Nucleotide-binding</keyword>
<name>A0A0B3VGY7_9FIRM</name>
<dbReference type="Gene3D" id="3.40.1190.20">
    <property type="match status" value="1"/>
</dbReference>
<sequence>MYKLLKKVKEINPLVLNYTNNVTITDCANTTLAIGASPLMSFSYEEVDDIVKVASSVVINIGTMNSELLDLYVLAGKTANKYNKPVILDPVGVFATKARTDLTNKLLNEVKFDVIRGNISEIQFIGGMDVKGKGVDSFDDGSDASFITKEVAKKLECIVVASGKTDVISDGNKIYKISNGTPKLKFITGTGCMSTSLIGSFLPCTEDKIDAAVMGTLVMSLCGELANRENPAIGSFKTKLFDEIFTLNEETCNKYGKIELAQLNSSL</sequence>
<comment type="function">
    <text evidence="11">Catalyzes the phosphorylation of the hydroxyl group of 4-methyl-5-beta-hydroxyethylthiazole (THZ).</text>
</comment>
<evidence type="ECO:0000256" key="10">
    <source>
        <dbReference type="ARBA" id="ARBA00022977"/>
    </source>
</evidence>
<reference evidence="12 13" key="1">
    <citation type="submission" date="2014-12" db="EMBL/GenBank/DDBJ databases">
        <title>Draft genome sequence of Terrisporobacter sp. 08-306576, isolated from the blood culture of a bacteremia patient.</title>
        <authorList>
            <person name="Lund L.C."/>
            <person name="Sydenham T.V."/>
            <person name="Hogh S.V."/>
            <person name="Skov M.N."/>
            <person name="Kemp M."/>
            <person name="Justesen U.S."/>
        </authorList>
    </citation>
    <scope>NUCLEOTIDE SEQUENCE [LARGE SCALE GENOMIC DNA]</scope>
    <source>
        <strain evidence="12 13">08-306576</strain>
    </source>
</reference>
<dbReference type="UniPathway" id="UPA00060">
    <property type="reaction ID" value="UER00139"/>
</dbReference>
<keyword evidence="7 11" id="KW-0418">Kinase</keyword>
<protein>
    <recommendedName>
        <fullName evidence="11">Hydroxyethylthiazole kinase</fullName>
        <ecNumber evidence="11">2.7.1.50</ecNumber>
    </recommendedName>
    <alternativeName>
        <fullName evidence="11">4-methyl-5-beta-hydroxyethylthiazole kinase</fullName>
        <shortName evidence="11">TH kinase</shortName>
        <shortName evidence="11">Thz kinase</shortName>
    </alternativeName>
</protein>
<evidence type="ECO:0000256" key="2">
    <source>
        <dbReference type="ARBA" id="ARBA00001946"/>
    </source>
</evidence>
<keyword evidence="9 11" id="KW-0460">Magnesium</keyword>
<dbReference type="InterPro" id="IPR029056">
    <property type="entry name" value="Ribokinase-like"/>
</dbReference>
<dbReference type="OrthoDB" id="9778146at2"/>
<dbReference type="STRING" id="1577792.QX51_15725"/>
<feature type="binding site" evidence="11">
    <location>
        <position position="40"/>
    </location>
    <ligand>
        <name>substrate</name>
    </ligand>
</feature>
<dbReference type="EC" id="2.7.1.50" evidence="11"/>